<evidence type="ECO:0000313" key="12">
    <source>
        <dbReference type="Proteomes" id="UP000323454"/>
    </source>
</evidence>
<feature type="domain" description="Histidine kinase" evidence="10">
    <location>
        <begin position="241"/>
        <end position="327"/>
    </location>
</feature>
<keyword evidence="9" id="KW-0472">Membrane</keyword>
<dbReference type="EMBL" id="VUOB01000015">
    <property type="protein sequence ID" value="KAA2263759.1"/>
    <property type="molecule type" value="Genomic_DNA"/>
</dbReference>
<name>A0A5B2XLH1_9PSEU</name>
<dbReference type="GO" id="GO:0000155">
    <property type="term" value="F:phosphorelay sensor kinase activity"/>
    <property type="evidence" value="ECO:0007669"/>
    <property type="project" value="InterPro"/>
</dbReference>
<dbReference type="InterPro" id="IPR011712">
    <property type="entry name" value="Sig_transdc_His_kin_sub3_dim/P"/>
</dbReference>
<feature type="transmembrane region" description="Helical" evidence="9">
    <location>
        <begin position="57"/>
        <end position="76"/>
    </location>
</feature>
<dbReference type="Pfam" id="PF07730">
    <property type="entry name" value="HisKA_3"/>
    <property type="match status" value="1"/>
</dbReference>
<keyword evidence="7" id="KW-0067">ATP-binding</keyword>
<comment type="caution">
    <text evidence="11">The sequence shown here is derived from an EMBL/GenBank/DDBJ whole genome shotgun (WGS) entry which is preliminary data.</text>
</comment>
<dbReference type="PROSITE" id="PS50109">
    <property type="entry name" value="HIS_KIN"/>
    <property type="match status" value="1"/>
</dbReference>
<feature type="transmembrane region" description="Helical" evidence="9">
    <location>
        <begin position="82"/>
        <end position="106"/>
    </location>
</feature>
<dbReference type="GO" id="GO:0046983">
    <property type="term" value="F:protein dimerization activity"/>
    <property type="evidence" value="ECO:0007669"/>
    <property type="project" value="InterPro"/>
</dbReference>
<evidence type="ECO:0000256" key="9">
    <source>
        <dbReference type="SAM" id="Phobius"/>
    </source>
</evidence>
<keyword evidence="6 11" id="KW-0418">Kinase</keyword>
<dbReference type="SUPFAM" id="SSF55874">
    <property type="entry name" value="ATPase domain of HSP90 chaperone/DNA topoisomerase II/histidine kinase"/>
    <property type="match status" value="1"/>
</dbReference>
<keyword evidence="9" id="KW-1133">Transmembrane helix</keyword>
<sequence length="330" mass="34515">MVGAALPLLWRRRFPLTVFVLSASAAGTYYWLSGLGGPAAVLAVVALFTLARQRGPLVAGVAAGCVVLAGIADEVVSGDSEWWYLDARLLGMAALLAAVVASGVAARSRQGWAAARREKAEEQARRLAEEERLRIAREVHDVVAHSLAMINVQAGVAVHVADRRPDKAVEALIAIKEASRAALVDLRATLGVLRTGEGNAPAPTVRRMDELFAPLAAAGIPVQVSGEHGELPAPVDVATYRILQESLTNALRYAPDASLITVRFRRAEDSLEITVRDNGSGAASPSVGAGSGLRGMRERAEALRGSLTAGPAPDGGFEVRAMLPVGGDAE</sequence>
<protein>
    <recommendedName>
        <fullName evidence="2">histidine kinase</fullName>
        <ecNumber evidence="2">2.7.13.3</ecNumber>
    </recommendedName>
</protein>
<comment type="catalytic activity">
    <reaction evidence="1">
        <text>ATP + protein L-histidine = ADP + protein N-phospho-L-histidine.</text>
        <dbReference type="EC" id="2.7.13.3"/>
    </reaction>
</comment>
<proteinExistence type="predicted"/>
<dbReference type="CDD" id="cd16917">
    <property type="entry name" value="HATPase_UhpB-NarQ-NarX-like"/>
    <property type="match status" value="1"/>
</dbReference>
<accession>A0A5B2XLH1</accession>
<dbReference type="OrthoDB" id="227596at2"/>
<dbReference type="SMART" id="SM00387">
    <property type="entry name" value="HATPase_c"/>
    <property type="match status" value="1"/>
</dbReference>
<dbReference type="GO" id="GO:0005524">
    <property type="term" value="F:ATP binding"/>
    <property type="evidence" value="ECO:0007669"/>
    <property type="project" value="UniProtKB-KW"/>
</dbReference>
<keyword evidence="3" id="KW-0597">Phosphoprotein</keyword>
<keyword evidence="8" id="KW-0902">Two-component regulatory system</keyword>
<evidence type="ECO:0000256" key="7">
    <source>
        <dbReference type="ARBA" id="ARBA00022840"/>
    </source>
</evidence>
<gene>
    <name evidence="11" type="ORF">F0L68_09435</name>
</gene>
<evidence type="ECO:0000256" key="2">
    <source>
        <dbReference type="ARBA" id="ARBA00012438"/>
    </source>
</evidence>
<dbReference type="InterPro" id="IPR036890">
    <property type="entry name" value="HATPase_C_sf"/>
</dbReference>
<keyword evidence="5" id="KW-0547">Nucleotide-binding</keyword>
<dbReference type="GO" id="GO:0016020">
    <property type="term" value="C:membrane"/>
    <property type="evidence" value="ECO:0007669"/>
    <property type="project" value="InterPro"/>
</dbReference>
<dbReference type="Pfam" id="PF02518">
    <property type="entry name" value="HATPase_c"/>
    <property type="match status" value="1"/>
</dbReference>
<evidence type="ECO:0000259" key="10">
    <source>
        <dbReference type="PROSITE" id="PS50109"/>
    </source>
</evidence>
<reference evidence="11 12" key="1">
    <citation type="submission" date="2019-09" db="EMBL/GenBank/DDBJ databases">
        <title>Goodfellowia gen. nov., a new genus of the Pseudonocardineae related to Actinoalloteichus, containing Goodfellowia coeruleoviolacea gen. nov., comb. nov. gen. nov., comb. nov.</title>
        <authorList>
            <person name="Labeda D."/>
        </authorList>
    </citation>
    <scope>NUCLEOTIDE SEQUENCE [LARGE SCALE GENOMIC DNA]</scope>
    <source>
        <strain evidence="11 12">AN110305</strain>
    </source>
</reference>
<evidence type="ECO:0000256" key="6">
    <source>
        <dbReference type="ARBA" id="ARBA00022777"/>
    </source>
</evidence>
<dbReference type="InterPro" id="IPR003594">
    <property type="entry name" value="HATPase_dom"/>
</dbReference>
<keyword evidence="12" id="KW-1185">Reference proteome</keyword>
<evidence type="ECO:0000256" key="8">
    <source>
        <dbReference type="ARBA" id="ARBA00023012"/>
    </source>
</evidence>
<dbReference type="Proteomes" id="UP000323454">
    <property type="component" value="Unassembled WGS sequence"/>
</dbReference>
<evidence type="ECO:0000256" key="5">
    <source>
        <dbReference type="ARBA" id="ARBA00022741"/>
    </source>
</evidence>
<evidence type="ECO:0000256" key="4">
    <source>
        <dbReference type="ARBA" id="ARBA00022679"/>
    </source>
</evidence>
<feature type="transmembrane region" description="Helical" evidence="9">
    <location>
        <begin position="29"/>
        <end position="50"/>
    </location>
</feature>
<organism evidence="11 12">
    <name type="scientific">Solihabitans fulvus</name>
    <dbReference type="NCBI Taxonomy" id="1892852"/>
    <lineage>
        <taxon>Bacteria</taxon>
        <taxon>Bacillati</taxon>
        <taxon>Actinomycetota</taxon>
        <taxon>Actinomycetes</taxon>
        <taxon>Pseudonocardiales</taxon>
        <taxon>Pseudonocardiaceae</taxon>
        <taxon>Solihabitans</taxon>
    </lineage>
</organism>
<dbReference type="AlphaFoldDB" id="A0A5B2XLH1"/>
<reference evidence="11 12" key="2">
    <citation type="submission" date="2019-09" db="EMBL/GenBank/DDBJ databases">
        <authorList>
            <person name="Jin C."/>
        </authorList>
    </citation>
    <scope>NUCLEOTIDE SEQUENCE [LARGE SCALE GENOMIC DNA]</scope>
    <source>
        <strain evidence="11 12">AN110305</strain>
    </source>
</reference>
<keyword evidence="4" id="KW-0808">Transferase</keyword>
<evidence type="ECO:0000256" key="1">
    <source>
        <dbReference type="ARBA" id="ARBA00000085"/>
    </source>
</evidence>
<dbReference type="InterPro" id="IPR005467">
    <property type="entry name" value="His_kinase_dom"/>
</dbReference>
<evidence type="ECO:0000313" key="11">
    <source>
        <dbReference type="EMBL" id="KAA2263759.1"/>
    </source>
</evidence>
<dbReference type="InterPro" id="IPR050482">
    <property type="entry name" value="Sensor_HK_TwoCompSys"/>
</dbReference>
<keyword evidence="9" id="KW-0812">Transmembrane</keyword>
<evidence type="ECO:0000256" key="3">
    <source>
        <dbReference type="ARBA" id="ARBA00022553"/>
    </source>
</evidence>
<dbReference type="Gene3D" id="1.20.5.1930">
    <property type="match status" value="1"/>
</dbReference>
<dbReference type="PANTHER" id="PTHR24421:SF10">
    <property type="entry name" value="NITRATE_NITRITE SENSOR PROTEIN NARQ"/>
    <property type="match status" value="1"/>
</dbReference>
<dbReference type="PANTHER" id="PTHR24421">
    <property type="entry name" value="NITRATE/NITRITE SENSOR PROTEIN NARX-RELATED"/>
    <property type="match status" value="1"/>
</dbReference>
<dbReference type="EC" id="2.7.13.3" evidence="2"/>
<dbReference type="Gene3D" id="3.30.565.10">
    <property type="entry name" value="Histidine kinase-like ATPase, C-terminal domain"/>
    <property type="match status" value="1"/>
</dbReference>